<evidence type="ECO:0000313" key="1">
    <source>
        <dbReference type="EMBL" id="JAD64134.1"/>
    </source>
</evidence>
<reference evidence="1" key="2">
    <citation type="journal article" date="2015" name="Data Brief">
        <title>Shoot transcriptome of the giant reed, Arundo donax.</title>
        <authorList>
            <person name="Barrero R.A."/>
            <person name="Guerrero F.D."/>
            <person name="Moolhuijzen P."/>
            <person name="Goolsby J.A."/>
            <person name="Tidwell J."/>
            <person name="Bellgard S.E."/>
            <person name="Bellgard M.I."/>
        </authorList>
    </citation>
    <scope>NUCLEOTIDE SEQUENCE</scope>
    <source>
        <tissue evidence="1">Shoot tissue taken approximately 20 cm above the soil surface</tissue>
    </source>
</reference>
<dbReference type="EMBL" id="GBRH01233761">
    <property type="protein sequence ID" value="JAD64134.1"/>
    <property type="molecule type" value="Transcribed_RNA"/>
</dbReference>
<proteinExistence type="predicted"/>
<protein>
    <submittedName>
        <fullName evidence="1">Uncharacterized protein</fullName>
    </submittedName>
</protein>
<reference evidence="1" key="1">
    <citation type="submission" date="2014-09" db="EMBL/GenBank/DDBJ databases">
        <authorList>
            <person name="Magalhaes I.L.F."/>
            <person name="Oliveira U."/>
            <person name="Santos F.R."/>
            <person name="Vidigal T.H.D.A."/>
            <person name="Brescovit A.D."/>
            <person name="Santos A.J."/>
        </authorList>
    </citation>
    <scope>NUCLEOTIDE SEQUENCE</scope>
    <source>
        <tissue evidence="1">Shoot tissue taken approximately 20 cm above the soil surface</tissue>
    </source>
</reference>
<name>A0A0A9BJM5_ARUDO</name>
<accession>A0A0A9BJM5</accession>
<dbReference type="AlphaFoldDB" id="A0A0A9BJM5"/>
<sequence>MLVCNNKCMVIHMLLRKISYLFLVMFMSYDLCRKSCIP</sequence>
<organism evidence="1">
    <name type="scientific">Arundo donax</name>
    <name type="common">Giant reed</name>
    <name type="synonym">Donax arundinaceus</name>
    <dbReference type="NCBI Taxonomy" id="35708"/>
    <lineage>
        <taxon>Eukaryota</taxon>
        <taxon>Viridiplantae</taxon>
        <taxon>Streptophyta</taxon>
        <taxon>Embryophyta</taxon>
        <taxon>Tracheophyta</taxon>
        <taxon>Spermatophyta</taxon>
        <taxon>Magnoliopsida</taxon>
        <taxon>Liliopsida</taxon>
        <taxon>Poales</taxon>
        <taxon>Poaceae</taxon>
        <taxon>PACMAD clade</taxon>
        <taxon>Arundinoideae</taxon>
        <taxon>Arundineae</taxon>
        <taxon>Arundo</taxon>
    </lineage>
</organism>